<evidence type="ECO:0000256" key="3">
    <source>
        <dbReference type="ARBA" id="ARBA00022475"/>
    </source>
</evidence>
<dbReference type="Pfam" id="PF07681">
    <property type="entry name" value="DoxX"/>
    <property type="match status" value="1"/>
</dbReference>
<keyword evidence="3" id="KW-1003">Cell membrane</keyword>
<accession>A0ABY7MIL2</accession>
<dbReference type="Proteomes" id="UP001179614">
    <property type="component" value="Chromosome"/>
</dbReference>
<dbReference type="InterPro" id="IPR032808">
    <property type="entry name" value="DoxX"/>
</dbReference>
<dbReference type="PANTHER" id="PTHR33452">
    <property type="entry name" value="OXIDOREDUCTASE CATD-RELATED"/>
    <property type="match status" value="1"/>
</dbReference>
<keyword evidence="6 7" id="KW-0472">Membrane</keyword>
<feature type="transmembrane region" description="Helical" evidence="7">
    <location>
        <begin position="51"/>
        <end position="72"/>
    </location>
</feature>
<evidence type="ECO:0000256" key="1">
    <source>
        <dbReference type="ARBA" id="ARBA00004651"/>
    </source>
</evidence>
<gene>
    <name evidence="8" type="ORF">I3J27_31100</name>
</gene>
<keyword evidence="9" id="KW-1185">Reference proteome</keyword>
<evidence type="ECO:0000256" key="4">
    <source>
        <dbReference type="ARBA" id="ARBA00022692"/>
    </source>
</evidence>
<name>A0ABY7MIL2_9BRAD</name>
<reference evidence="8" key="1">
    <citation type="submission" date="2021-12" db="EMBL/GenBank/DDBJ databases">
        <title>Bradyrhizobium xenonodulans sp. nov.</title>
        <authorList>
            <person name="Claassens R."/>
            <person name="Venter S.N."/>
            <person name="Beukes C.W."/>
            <person name="Stepkowski T."/>
            <person name="Steenkamp E.T."/>
        </authorList>
    </citation>
    <scope>NUCLEOTIDE SEQUENCE</scope>
    <source>
        <strain evidence="8">14AB</strain>
    </source>
</reference>
<evidence type="ECO:0000256" key="6">
    <source>
        <dbReference type="ARBA" id="ARBA00023136"/>
    </source>
</evidence>
<keyword evidence="5 7" id="KW-1133">Transmembrane helix</keyword>
<comment type="subcellular location">
    <subcellularLocation>
        <location evidence="1">Cell membrane</location>
        <topology evidence="1">Multi-pass membrane protein</topology>
    </subcellularLocation>
</comment>
<proteinExistence type="inferred from homology"/>
<keyword evidence="4 7" id="KW-0812">Transmembrane</keyword>
<dbReference type="InterPro" id="IPR051907">
    <property type="entry name" value="DoxX-like_oxidoreductase"/>
</dbReference>
<evidence type="ECO:0000313" key="8">
    <source>
        <dbReference type="EMBL" id="WBL77426.1"/>
    </source>
</evidence>
<dbReference type="PANTHER" id="PTHR33452:SF1">
    <property type="entry name" value="INNER MEMBRANE PROTEIN YPHA-RELATED"/>
    <property type="match status" value="1"/>
</dbReference>
<evidence type="ECO:0000256" key="2">
    <source>
        <dbReference type="ARBA" id="ARBA00006679"/>
    </source>
</evidence>
<dbReference type="RefSeq" id="WP_270162685.1">
    <property type="nucleotide sequence ID" value="NZ_CP089391.1"/>
</dbReference>
<protein>
    <submittedName>
        <fullName evidence="8">DoxX family protein</fullName>
    </submittedName>
</protein>
<evidence type="ECO:0000256" key="5">
    <source>
        <dbReference type="ARBA" id="ARBA00022989"/>
    </source>
</evidence>
<organism evidence="8 9">
    <name type="scientific">Bradyrhizobium xenonodulans</name>
    <dbReference type="NCBI Taxonomy" id="2736875"/>
    <lineage>
        <taxon>Bacteria</taxon>
        <taxon>Pseudomonadati</taxon>
        <taxon>Pseudomonadota</taxon>
        <taxon>Alphaproteobacteria</taxon>
        <taxon>Hyphomicrobiales</taxon>
        <taxon>Nitrobacteraceae</taxon>
        <taxon>Bradyrhizobium</taxon>
    </lineage>
</organism>
<comment type="similarity">
    <text evidence="2">Belongs to the DoxX family.</text>
</comment>
<evidence type="ECO:0000256" key="7">
    <source>
        <dbReference type="SAM" id="Phobius"/>
    </source>
</evidence>
<dbReference type="EMBL" id="CP089391">
    <property type="protein sequence ID" value="WBL77426.1"/>
    <property type="molecule type" value="Genomic_DNA"/>
</dbReference>
<feature type="transmembrane region" description="Helical" evidence="7">
    <location>
        <begin position="78"/>
        <end position="95"/>
    </location>
</feature>
<sequence>MLHNGNSETGVVLREQSALLSQEDAYLRYFAESVAAACLAIGLFTRIAAAIVGIEMIVIVFLFQWQFGYFWTNRGYEYALLWAVLCIAVFFKGGGRYSIDRLIGREF</sequence>
<evidence type="ECO:0000313" key="9">
    <source>
        <dbReference type="Proteomes" id="UP001179614"/>
    </source>
</evidence>